<dbReference type="GO" id="GO:1905515">
    <property type="term" value="P:non-motile cilium assembly"/>
    <property type="evidence" value="ECO:0007669"/>
    <property type="project" value="TreeGrafter"/>
</dbReference>
<reference evidence="1" key="1">
    <citation type="submission" date="2022-02" db="EMBL/GenBank/DDBJ databases">
        <authorList>
            <person name="King R."/>
        </authorList>
    </citation>
    <scope>NUCLEOTIDE SEQUENCE</scope>
</reference>
<protein>
    <submittedName>
        <fullName evidence="1">Uncharacterized protein</fullName>
    </submittedName>
</protein>
<dbReference type="InterPro" id="IPR052434">
    <property type="entry name" value="Tectonic-like_complex_comp"/>
</dbReference>
<sequence length="457" mass="53608">MNENTELHTYTADDSLENDIQEYHEIKQDTTLDDIETSFSSKPSPKRLNDYDFFTQHDVKTEKKKHLKKKKSKKKDKSSNLMDIISSEIAASVAPVTENVVTMVDVSKERQSSYLRSLSNTTFRKSRTFISDAESGWNSKSDLANLSPIFPRILENAVTEACLVEAEYVEPCTFNDIVAKNNDTNNETSIKFLDISIRNITAKHHHSFTLEKLLCSKLLDTYNEYSKVQKLLKVLSKDIKVNRETKDNLKADLMKVSPSKKEDVRFDKTVRKYTDKLIHLKAIFKENIKLKKQFMHKVISLWSDIEMVREKRECIETPYLLDFTKIEYNENEFEKQWNDTFNTEYLDILDLIEYEYVTNYLEYKEAKSEHKRNPDNKPIKPKLIIDKEKIKSEAEMFVDEVVNKEEIDIELKKDESILTDFKQIGQRFVKHNYNFLVYVDDVFVCESENYLSAICLA</sequence>
<dbReference type="EMBL" id="LR824549">
    <property type="protein sequence ID" value="CAH1638487.1"/>
    <property type="molecule type" value="Genomic_DNA"/>
</dbReference>
<dbReference type="PANTHER" id="PTHR20837">
    <property type="entry name" value="CENTROSOMAL PROTEIN-RELATED"/>
    <property type="match status" value="1"/>
</dbReference>
<organism evidence="1 2">
    <name type="scientific">Spodoptera littoralis</name>
    <name type="common">Egyptian cotton leafworm</name>
    <dbReference type="NCBI Taxonomy" id="7109"/>
    <lineage>
        <taxon>Eukaryota</taxon>
        <taxon>Metazoa</taxon>
        <taxon>Ecdysozoa</taxon>
        <taxon>Arthropoda</taxon>
        <taxon>Hexapoda</taxon>
        <taxon>Insecta</taxon>
        <taxon>Pterygota</taxon>
        <taxon>Neoptera</taxon>
        <taxon>Endopterygota</taxon>
        <taxon>Lepidoptera</taxon>
        <taxon>Glossata</taxon>
        <taxon>Ditrysia</taxon>
        <taxon>Noctuoidea</taxon>
        <taxon>Noctuidae</taxon>
        <taxon>Amphipyrinae</taxon>
        <taxon>Spodoptera</taxon>
    </lineage>
</organism>
<accession>A0A9P0I1L9</accession>
<dbReference type="GO" id="GO:1904491">
    <property type="term" value="P:protein localization to ciliary transition zone"/>
    <property type="evidence" value="ECO:0007669"/>
    <property type="project" value="TreeGrafter"/>
</dbReference>
<dbReference type="PANTHER" id="PTHR20837:SF0">
    <property type="entry name" value="COILED-COIL AND C2 DOMAIN-CONTAINING PROTEIN 2A"/>
    <property type="match status" value="1"/>
</dbReference>
<dbReference type="AlphaFoldDB" id="A0A9P0I1L9"/>
<gene>
    <name evidence="1" type="ORF">SPLIT_LOCUS3845</name>
</gene>
<dbReference type="Proteomes" id="UP001153321">
    <property type="component" value="Chromosome 18"/>
</dbReference>
<keyword evidence="2" id="KW-1185">Reference proteome</keyword>
<dbReference type="GO" id="GO:0035869">
    <property type="term" value="C:ciliary transition zone"/>
    <property type="evidence" value="ECO:0007669"/>
    <property type="project" value="TreeGrafter"/>
</dbReference>
<proteinExistence type="predicted"/>
<evidence type="ECO:0000313" key="1">
    <source>
        <dbReference type="EMBL" id="CAH1638487.1"/>
    </source>
</evidence>
<evidence type="ECO:0000313" key="2">
    <source>
        <dbReference type="Proteomes" id="UP001153321"/>
    </source>
</evidence>
<name>A0A9P0I1L9_SPOLI</name>